<dbReference type="InterPro" id="IPR002818">
    <property type="entry name" value="DJ-1/PfpI"/>
</dbReference>
<organism evidence="2 3">
    <name type="scientific">Seleniivibrio woodruffii</name>
    <dbReference type="NCBI Taxonomy" id="1078050"/>
    <lineage>
        <taxon>Bacteria</taxon>
        <taxon>Pseudomonadati</taxon>
        <taxon>Deferribacterota</taxon>
        <taxon>Deferribacteres</taxon>
        <taxon>Deferribacterales</taxon>
        <taxon>Geovibrionaceae</taxon>
        <taxon>Seleniivibrio</taxon>
    </lineage>
</organism>
<dbReference type="EMBL" id="SMGG01000005">
    <property type="protein sequence ID" value="TCK59909.1"/>
    <property type="molecule type" value="Genomic_DNA"/>
</dbReference>
<sequence length="183" mass="20907">MKKVAILIETDFFEKEIFYYHFRFAEEGIEAHFMSRLWGQPKLTFYGHEFKAPFDCDRSFENMTDEELGSYSAVIVPAGYSADRLRYTEDITKLPPASLFMKRAFENKNIIKGIICHGLWLMSPVAEVLKGRKGVVHNNLLGDAKNYGLEYVDSDVFTDGDFVTARTGEHCGLFAHTIIGMIK</sequence>
<gene>
    <name evidence="2" type="ORF">C8D98_2076</name>
</gene>
<protein>
    <submittedName>
        <fullName evidence="2">Protease I</fullName>
    </submittedName>
</protein>
<evidence type="ECO:0000313" key="2">
    <source>
        <dbReference type="EMBL" id="TCK59909.1"/>
    </source>
</evidence>
<dbReference type="InterPro" id="IPR029062">
    <property type="entry name" value="Class_I_gatase-like"/>
</dbReference>
<keyword evidence="2" id="KW-0645">Protease</keyword>
<keyword evidence="3" id="KW-1185">Reference proteome</keyword>
<name>A0A4R1K9R2_9BACT</name>
<comment type="caution">
    <text evidence="2">The sequence shown here is derived from an EMBL/GenBank/DDBJ whole genome shotgun (WGS) entry which is preliminary data.</text>
</comment>
<dbReference type="RefSeq" id="WP_132874059.1">
    <property type="nucleotide sequence ID" value="NZ_SMGG01000005.1"/>
</dbReference>
<proteinExistence type="predicted"/>
<dbReference type="Pfam" id="PF01965">
    <property type="entry name" value="DJ-1_PfpI"/>
    <property type="match status" value="1"/>
</dbReference>
<dbReference type="OrthoDB" id="9800516at2"/>
<dbReference type="Proteomes" id="UP000294614">
    <property type="component" value="Unassembled WGS sequence"/>
</dbReference>
<evidence type="ECO:0000259" key="1">
    <source>
        <dbReference type="Pfam" id="PF01965"/>
    </source>
</evidence>
<reference evidence="2 3" key="1">
    <citation type="submission" date="2019-03" db="EMBL/GenBank/DDBJ databases">
        <title>Genomic Encyclopedia of Type Strains, Phase IV (KMG-IV): sequencing the most valuable type-strain genomes for metagenomic binning, comparative biology and taxonomic classification.</title>
        <authorList>
            <person name="Goeker M."/>
        </authorList>
    </citation>
    <scope>NUCLEOTIDE SEQUENCE [LARGE SCALE GENOMIC DNA]</scope>
    <source>
        <strain evidence="2 3">DSM 24984</strain>
    </source>
</reference>
<evidence type="ECO:0000313" key="3">
    <source>
        <dbReference type="Proteomes" id="UP000294614"/>
    </source>
</evidence>
<dbReference type="GO" id="GO:0006508">
    <property type="term" value="P:proteolysis"/>
    <property type="evidence" value="ECO:0007669"/>
    <property type="project" value="UniProtKB-KW"/>
</dbReference>
<dbReference type="GO" id="GO:0008233">
    <property type="term" value="F:peptidase activity"/>
    <property type="evidence" value="ECO:0007669"/>
    <property type="project" value="UniProtKB-KW"/>
</dbReference>
<dbReference type="AlphaFoldDB" id="A0A4R1K9R2"/>
<dbReference type="SUPFAM" id="SSF52317">
    <property type="entry name" value="Class I glutamine amidotransferase-like"/>
    <property type="match status" value="1"/>
</dbReference>
<keyword evidence="2" id="KW-0378">Hydrolase</keyword>
<feature type="domain" description="DJ-1/PfpI" evidence="1">
    <location>
        <begin position="2"/>
        <end position="179"/>
    </location>
</feature>
<accession>A0A4R1K9R2</accession>
<dbReference type="Gene3D" id="3.40.50.880">
    <property type="match status" value="1"/>
</dbReference>